<dbReference type="AlphaFoldDB" id="A0A381NA00"/>
<evidence type="ECO:0000313" key="3">
    <source>
        <dbReference type="EMBL" id="SUZ51279.1"/>
    </source>
</evidence>
<gene>
    <name evidence="3" type="ORF">METZ01_LOCUS4133</name>
</gene>
<dbReference type="Pfam" id="PF02230">
    <property type="entry name" value="Abhydrolase_2"/>
    <property type="match status" value="1"/>
</dbReference>
<accession>A0A381NA00</accession>
<dbReference type="GO" id="GO:0016787">
    <property type="term" value="F:hydrolase activity"/>
    <property type="evidence" value="ECO:0007669"/>
    <property type="project" value="InterPro"/>
</dbReference>
<dbReference type="InterPro" id="IPR003140">
    <property type="entry name" value="PLipase/COase/thioEstase"/>
</dbReference>
<keyword evidence="1" id="KW-0732">Signal</keyword>
<dbReference type="SUPFAM" id="SSF53474">
    <property type="entry name" value="alpha/beta-Hydrolases"/>
    <property type="match status" value="1"/>
</dbReference>
<organism evidence="3">
    <name type="scientific">marine metagenome</name>
    <dbReference type="NCBI Taxonomy" id="408172"/>
    <lineage>
        <taxon>unclassified sequences</taxon>
        <taxon>metagenomes</taxon>
        <taxon>ecological metagenomes</taxon>
    </lineage>
</organism>
<dbReference type="InterPro" id="IPR050955">
    <property type="entry name" value="Plant_Biomass_Hydrol_Est"/>
</dbReference>
<protein>
    <recommendedName>
        <fullName evidence="2">Phospholipase/carboxylesterase/thioesterase domain-containing protein</fullName>
    </recommendedName>
</protein>
<proteinExistence type="predicted"/>
<dbReference type="EMBL" id="UINC01000216">
    <property type="protein sequence ID" value="SUZ51279.1"/>
    <property type="molecule type" value="Genomic_DNA"/>
</dbReference>
<dbReference type="PANTHER" id="PTHR43037">
    <property type="entry name" value="UNNAMED PRODUCT-RELATED"/>
    <property type="match status" value="1"/>
</dbReference>
<dbReference type="Gene3D" id="3.40.50.1820">
    <property type="entry name" value="alpha/beta hydrolase"/>
    <property type="match status" value="1"/>
</dbReference>
<dbReference type="InterPro" id="IPR029058">
    <property type="entry name" value="AB_hydrolase_fold"/>
</dbReference>
<dbReference type="PANTHER" id="PTHR43037:SF1">
    <property type="entry name" value="BLL1128 PROTEIN"/>
    <property type="match status" value="1"/>
</dbReference>
<reference evidence="3" key="1">
    <citation type="submission" date="2018-05" db="EMBL/GenBank/DDBJ databases">
        <authorList>
            <person name="Lanie J.A."/>
            <person name="Ng W.-L."/>
            <person name="Kazmierczak K.M."/>
            <person name="Andrzejewski T.M."/>
            <person name="Davidsen T.M."/>
            <person name="Wayne K.J."/>
            <person name="Tettelin H."/>
            <person name="Glass J.I."/>
            <person name="Rusch D."/>
            <person name="Podicherti R."/>
            <person name="Tsui H.-C.T."/>
            <person name="Winkler M.E."/>
        </authorList>
    </citation>
    <scope>NUCLEOTIDE SEQUENCE</scope>
</reference>
<sequence length="250" mass="29193">MFILFFISSLSYSQDRELSSYRIFNFTSNNGSMPYRMLNPYSKTDAKIPLFVFLHGSGERGSENQRQLIHGSKFFLRETEKKEFNCYVLVPQCAKNHRWSYHKQDPWINEGDGKEKKISHYGNLVIELIESLIKEKNIDRDRVYISGLSMGGYGTFDLVSHRPDLFAAAAPICGGADLELLNNAVGVPFWIFHGDSDKVVPVQKSRNAFKFLIKERDHHKYTEYKGVYHNSWNNVFEEEDYFKWLFSKSR</sequence>
<evidence type="ECO:0000259" key="2">
    <source>
        <dbReference type="Pfam" id="PF02230"/>
    </source>
</evidence>
<evidence type="ECO:0000256" key="1">
    <source>
        <dbReference type="ARBA" id="ARBA00022729"/>
    </source>
</evidence>
<feature type="domain" description="Phospholipase/carboxylesterase/thioesterase" evidence="2">
    <location>
        <begin position="43"/>
        <end position="237"/>
    </location>
</feature>
<name>A0A381NA00_9ZZZZ</name>